<dbReference type="GO" id="GO:0005737">
    <property type="term" value="C:cytoplasm"/>
    <property type="evidence" value="ECO:0007669"/>
    <property type="project" value="TreeGrafter"/>
</dbReference>
<dbReference type="InterPro" id="IPR023801">
    <property type="entry name" value="His_deacetylse_dom"/>
</dbReference>
<dbReference type="AlphaFoldDB" id="A0A7S0RHG0"/>
<dbReference type="InterPro" id="IPR023696">
    <property type="entry name" value="Ureohydrolase_dom_sf"/>
</dbReference>
<accession>A0A7S0RHG0</accession>
<dbReference type="Pfam" id="PF00850">
    <property type="entry name" value="Hist_deacetyl"/>
    <property type="match status" value="1"/>
</dbReference>
<dbReference type="InterPro" id="IPR000286">
    <property type="entry name" value="HDACs"/>
</dbReference>
<reference evidence="3" key="1">
    <citation type="submission" date="2021-01" db="EMBL/GenBank/DDBJ databases">
        <authorList>
            <person name="Corre E."/>
            <person name="Pelletier E."/>
            <person name="Niang G."/>
            <person name="Scheremetjew M."/>
            <person name="Finn R."/>
            <person name="Kale V."/>
            <person name="Holt S."/>
            <person name="Cochrane G."/>
            <person name="Meng A."/>
            <person name="Brown T."/>
            <person name="Cohen L."/>
        </authorList>
    </citation>
    <scope>NUCLEOTIDE SEQUENCE</scope>
    <source>
        <strain evidence="3">SAG 11-49</strain>
    </source>
</reference>
<feature type="region of interest" description="Disordered" evidence="1">
    <location>
        <begin position="61"/>
        <end position="116"/>
    </location>
</feature>
<evidence type="ECO:0000259" key="2">
    <source>
        <dbReference type="Pfam" id="PF00850"/>
    </source>
</evidence>
<dbReference type="InterPro" id="IPR037138">
    <property type="entry name" value="His_deacetylse_dom_sf"/>
</dbReference>
<dbReference type="SUPFAM" id="SSF52768">
    <property type="entry name" value="Arginase/deacetylase"/>
    <property type="match status" value="1"/>
</dbReference>
<gene>
    <name evidence="3" type="ORF">CLEI1391_LOCUS8119</name>
</gene>
<dbReference type="PRINTS" id="PR01270">
    <property type="entry name" value="HDASUPER"/>
</dbReference>
<dbReference type="GO" id="GO:0040029">
    <property type="term" value="P:epigenetic regulation of gene expression"/>
    <property type="evidence" value="ECO:0007669"/>
    <property type="project" value="TreeGrafter"/>
</dbReference>
<proteinExistence type="predicted"/>
<dbReference type="GO" id="GO:0000118">
    <property type="term" value="C:histone deacetylase complex"/>
    <property type="evidence" value="ECO:0007669"/>
    <property type="project" value="TreeGrafter"/>
</dbReference>
<dbReference type="PANTHER" id="PTHR10625">
    <property type="entry name" value="HISTONE DEACETYLASE HDAC1-RELATED"/>
    <property type="match status" value="1"/>
</dbReference>
<evidence type="ECO:0000256" key="1">
    <source>
        <dbReference type="SAM" id="MobiDB-lite"/>
    </source>
</evidence>
<dbReference type="EMBL" id="HBFB01014373">
    <property type="protein sequence ID" value="CAD8677688.1"/>
    <property type="molecule type" value="Transcribed_RNA"/>
</dbReference>
<feature type="region of interest" description="Disordered" evidence="1">
    <location>
        <begin position="595"/>
        <end position="618"/>
    </location>
</feature>
<dbReference type="GO" id="GO:0004407">
    <property type="term" value="F:histone deacetylase activity"/>
    <property type="evidence" value="ECO:0007669"/>
    <property type="project" value="TreeGrafter"/>
</dbReference>
<feature type="domain" description="Histone deacetylase" evidence="2">
    <location>
        <begin position="209"/>
        <end position="498"/>
    </location>
</feature>
<feature type="compositionally biased region" description="Basic and acidic residues" evidence="1">
    <location>
        <begin position="603"/>
        <end position="618"/>
    </location>
</feature>
<dbReference type="Gene3D" id="3.40.800.20">
    <property type="entry name" value="Histone deacetylase domain"/>
    <property type="match status" value="1"/>
</dbReference>
<feature type="region of interest" description="Disordered" evidence="1">
    <location>
        <begin position="1"/>
        <end position="20"/>
    </location>
</feature>
<name>A0A7S0RHG0_9CHLO</name>
<feature type="compositionally biased region" description="Polar residues" evidence="1">
    <location>
        <begin position="1"/>
        <end position="13"/>
    </location>
</feature>
<evidence type="ECO:0000313" key="3">
    <source>
        <dbReference type="EMBL" id="CAD8677688.1"/>
    </source>
</evidence>
<organism evidence="3">
    <name type="scientific">Chlamydomonas leiostraca</name>
    <dbReference type="NCBI Taxonomy" id="1034604"/>
    <lineage>
        <taxon>Eukaryota</taxon>
        <taxon>Viridiplantae</taxon>
        <taxon>Chlorophyta</taxon>
        <taxon>core chlorophytes</taxon>
        <taxon>Chlorophyceae</taxon>
        <taxon>CS clade</taxon>
        <taxon>Chlamydomonadales</taxon>
        <taxon>Chlamydomonadaceae</taxon>
        <taxon>Chlamydomonas</taxon>
    </lineage>
</organism>
<dbReference type="PANTHER" id="PTHR10625:SF25">
    <property type="entry name" value="HISTONE DEACETYLASE 18-RELATED"/>
    <property type="match status" value="1"/>
</dbReference>
<sequence>MSPALQLSVSSPLEGSMVHASAAADADHLPVPSSMGQQGSVQYLADRKDGVLLLATAGVGMEDSEDDSEEWQPPSSDTDEAQLGFGTRATHSDGSIHGSDEAAGYGEGMSVGDWEQGEDGIVKSEGEDDMEEEEEPPVFCVNCTEEMSDGVCLACGHNMAQDAELFSTDASTITLPAHLRHQHTPAGGKVALVYDERMELHQEGKHNPHPERPDRIRAVMARLLASGLSERCVRTECPPATHEQLASVHTKELIEFVDAMAAGRTPQAQLMMTSDTYINAHTYECARLAAGGAAEVAQLVARGEAAHGAAIIRPPGHHAESNMAMGFCFFNNAAVAAKAAQAAGAQRVLILDWDIHHGNGTQHIFEDDDSVMYMSIHRYDRGAFYPGTGAVDEVGVGRGQGYSVNIPWDGPDMCNGDYISALHHVLLPIAYEFNPDLVIVSAGFDAAEGDPIGGCRVTPECFAHMTAALKAVAPIVLLLEGGYNLLSTATSTEACLRVLLGEQCPHLPGHRHPSPLGLRAIQQALLVQARWWRSLQPAASAVIAAHQAQLRAQREADAAAAAERQRQAMLRPAETPAVAAARTQQRGVPPILAAAARAGGGRSPEERKAARRQAERRAHQVLAAIRKKALRVFWRRHRRVAEQRRARAAQARAAS</sequence>
<protein>
    <recommendedName>
        <fullName evidence="2">Histone deacetylase domain-containing protein</fullName>
    </recommendedName>
</protein>